<comment type="caution">
    <text evidence="2">The sequence shown here is derived from an EMBL/GenBank/DDBJ whole genome shotgun (WGS) entry which is preliminary data.</text>
</comment>
<dbReference type="EMBL" id="RXGB01001260">
    <property type="protein sequence ID" value="TMW99638.1"/>
    <property type="molecule type" value="Genomic_DNA"/>
</dbReference>
<dbReference type="AlphaFoldDB" id="A0A6N2C050"/>
<dbReference type="PANTHER" id="PTHR47481">
    <property type="match status" value="1"/>
</dbReference>
<dbReference type="Pfam" id="PF13961">
    <property type="entry name" value="DUF4219"/>
    <property type="match status" value="1"/>
</dbReference>
<dbReference type="InterPro" id="IPR025314">
    <property type="entry name" value="DUF4219"/>
</dbReference>
<protein>
    <recommendedName>
        <fullName evidence="1">DUF4219 domain-containing protein</fullName>
    </recommendedName>
</protein>
<feature type="domain" description="DUF4219" evidence="1">
    <location>
        <begin position="15"/>
        <end position="39"/>
    </location>
</feature>
<organism evidence="2">
    <name type="scientific">Solanum chilense</name>
    <name type="common">Tomato</name>
    <name type="synonym">Lycopersicon chilense</name>
    <dbReference type="NCBI Taxonomy" id="4083"/>
    <lineage>
        <taxon>Eukaryota</taxon>
        <taxon>Viridiplantae</taxon>
        <taxon>Streptophyta</taxon>
        <taxon>Embryophyta</taxon>
        <taxon>Tracheophyta</taxon>
        <taxon>Spermatophyta</taxon>
        <taxon>Magnoliopsida</taxon>
        <taxon>eudicotyledons</taxon>
        <taxon>Gunneridae</taxon>
        <taxon>Pentapetalae</taxon>
        <taxon>asterids</taxon>
        <taxon>lamiids</taxon>
        <taxon>Solanales</taxon>
        <taxon>Solanaceae</taxon>
        <taxon>Solanoideae</taxon>
        <taxon>Solaneae</taxon>
        <taxon>Solanum</taxon>
        <taxon>Solanum subgen. Lycopersicon</taxon>
    </lineage>
</organism>
<evidence type="ECO:0000313" key="2">
    <source>
        <dbReference type="EMBL" id="TMW99638.1"/>
    </source>
</evidence>
<dbReference type="PANTHER" id="PTHR47481:SF36">
    <property type="entry name" value="CCHC-TYPE DOMAIN-CONTAINING PROTEIN"/>
    <property type="match status" value="1"/>
</dbReference>
<proteinExistence type="predicted"/>
<reference evidence="2" key="1">
    <citation type="submission" date="2019-05" db="EMBL/GenBank/DDBJ databases">
        <title>The de novo reference genome and transcriptome assemblies of the wild tomato species Solanum chilense.</title>
        <authorList>
            <person name="Stam R."/>
            <person name="Nosenko T."/>
            <person name="Hoerger A.C."/>
            <person name="Stephan W."/>
            <person name="Seidel M.A."/>
            <person name="Kuhn J.M.M."/>
            <person name="Haberer G."/>
            <person name="Tellier A."/>
        </authorList>
    </citation>
    <scope>NUCLEOTIDE SEQUENCE</scope>
    <source>
        <tissue evidence="2">Mature leaves</tissue>
    </source>
</reference>
<gene>
    <name evidence="2" type="ORF">EJD97_002246</name>
</gene>
<sequence length="339" mass="38228">MDFSGGVSVLGMDLLNRSNYKVWKTCTESCLVEEHLWDVFNGNDTSPRVDEAENSSAYRKWKQVNAKAEFILKRTISSSLFDHIIKGKLSISEYFLKVKNLCFEISLLNPKEANSEARMRRIVIHGLKSEYILFAMSIQGWSQQPSFENFENLLLSQELLAKQLGSVFVKDEEGDALVANKRNFKEKSRDMSHSRSSAIEARAIDSMINVVGIKQEIFADNPSGDMETSIEEIKEEGPEHAISETTCASSVLYSESVYGEVLEAEVFGQPSSISRPMNYSKKFVKADGESKDQIENEIDIEVSRTKDMIFESSEDANKSIKKMIDEYDSGSHEGLETSQ</sequence>
<evidence type="ECO:0000259" key="1">
    <source>
        <dbReference type="Pfam" id="PF13961"/>
    </source>
</evidence>
<accession>A0A6N2C050</accession>
<name>A0A6N2C050_SOLCI</name>